<gene>
    <name evidence="1" type="ORF">LTS18_004772</name>
</gene>
<dbReference type="Proteomes" id="UP001186974">
    <property type="component" value="Unassembled WGS sequence"/>
</dbReference>
<sequence length="225" mass="23252">MRNSTWFSVGLMGLNLLVLIASMALLEPWRRRRMVREIKSAMQESQNAPLIAAAAAAAVKEPAPVAAVVEEPAPVATAVEDKESVQGAIDTVVEPVGVSLEIVEQASGHEALAATAAADDSVGGTFTAASHGDIVQELEAISAGASQAAAALDGVAQQANEATTPPFLDDGTWAAWAERQKQAARNLFSDQVIAVKKVDMTTVALQGAAAGAAFAGILVVLFRPR</sequence>
<organism evidence="1 2">
    <name type="scientific">Coniosporium uncinatum</name>
    <dbReference type="NCBI Taxonomy" id="93489"/>
    <lineage>
        <taxon>Eukaryota</taxon>
        <taxon>Fungi</taxon>
        <taxon>Dikarya</taxon>
        <taxon>Ascomycota</taxon>
        <taxon>Pezizomycotina</taxon>
        <taxon>Dothideomycetes</taxon>
        <taxon>Dothideomycetes incertae sedis</taxon>
        <taxon>Coniosporium</taxon>
    </lineage>
</organism>
<accession>A0ACC3D5T9</accession>
<evidence type="ECO:0000313" key="2">
    <source>
        <dbReference type="Proteomes" id="UP001186974"/>
    </source>
</evidence>
<keyword evidence="2" id="KW-1185">Reference proteome</keyword>
<comment type="caution">
    <text evidence="1">The sequence shown here is derived from an EMBL/GenBank/DDBJ whole genome shotgun (WGS) entry which is preliminary data.</text>
</comment>
<dbReference type="EMBL" id="JAWDJW010007457">
    <property type="protein sequence ID" value="KAK3062126.1"/>
    <property type="molecule type" value="Genomic_DNA"/>
</dbReference>
<protein>
    <submittedName>
        <fullName evidence="1">Uncharacterized protein</fullName>
    </submittedName>
</protein>
<evidence type="ECO:0000313" key="1">
    <source>
        <dbReference type="EMBL" id="KAK3062126.1"/>
    </source>
</evidence>
<reference evidence="1" key="1">
    <citation type="submission" date="2024-09" db="EMBL/GenBank/DDBJ databases">
        <title>Black Yeasts Isolated from many extreme environments.</title>
        <authorList>
            <person name="Coleine C."/>
            <person name="Stajich J.E."/>
            <person name="Selbmann L."/>
        </authorList>
    </citation>
    <scope>NUCLEOTIDE SEQUENCE</scope>
    <source>
        <strain evidence="1">CCFEE 5737</strain>
    </source>
</reference>
<name>A0ACC3D5T9_9PEZI</name>
<proteinExistence type="predicted"/>